<proteinExistence type="inferred from homology"/>
<dbReference type="PANTHER" id="PTHR45713:SF6">
    <property type="entry name" value="F5_8 TYPE C DOMAIN-CONTAINING PROTEIN"/>
    <property type="match status" value="1"/>
</dbReference>
<sequence length="405" mass="45130">MNINMTLLMIDLSSAPGVNVALGKTAFQTSEYRPTDPADGAASRAVDGNTDGMYHHGSCTHTIDIPGETNPSWWVDLGQSYVIDRVLIFNRQDVCPERINPFNIHIGDSDQVSTNPRCGGNHQMNLNQPSISVSCQGMKGRYVGVRLPGSYRILNLCEVQVFLGRCAPTILGNSAPNLYKISSELVCRMGDGASYRGTVSMTETGMTCQRWDSHTPHDHYYSTAKFPLSGLEENYCRKTEDWTEIWCFTTDPSSKWEFCDVPVCGVGHKRQGCKGGYIRLGRHCIRLVPIPKSFVDAQQACKADGATLVMPKTKGLDLALRRLAKTYGDNYEHWIGMKRVDDLDWTWVDGTSLGHYRGWHPGEPTGDKRVELCVQYWSSGHTSGPMWDDADCSGKKWYICQIPPA</sequence>
<dbReference type="PRINTS" id="PR00018">
    <property type="entry name" value="KRINGLE"/>
</dbReference>
<feature type="domain" description="C-type lectin" evidence="10">
    <location>
        <begin position="280"/>
        <end position="401"/>
    </location>
</feature>
<dbReference type="GO" id="GO:0010185">
    <property type="term" value="P:regulation of cellular defense response"/>
    <property type="evidence" value="ECO:0007669"/>
    <property type="project" value="UniProtKB-ARBA"/>
</dbReference>
<dbReference type="InterPro" id="IPR018378">
    <property type="entry name" value="C-type_lectin_CS"/>
</dbReference>
<evidence type="ECO:0000256" key="8">
    <source>
        <dbReference type="ARBA" id="ARBA00023157"/>
    </source>
</evidence>
<feature type="disulfide bond" evidence="9">
    <location>
        <begin position="208"/>
        <end position="247"/>
    </location>
</feature>
<dbReference type="KEGG" id="bfo:118418949"/>
<evidence type="ECO:0000256" key="6">
    <source>
        <dbReference type="ARBA" id="ARBA00022734"/>
    </source>
</evidence>
<dbReference type="SMART" id="SM00034">
    <property type="entry name" value="CLECT"/>
    <property type="match status" value="1"/>
</dbReference>
<reference evidence="13" key="2">
    <citation type="submission" date="2025-08" db="UniProtKB">
        <authorList>
            <consortium name="RefSeq"/>
        </authorList>
    </citation>
    <scope>IDENTIFICATION</scope>
    <source>
        <strain evidence="13">S238N-H82</strain>
        <tissue evidence="13">Testes</tissue>
    </source>
</reference>
<dbReference type="InterPro" id="IPR001304">
    <property type="entry name" value="C-type_lectin-like"/>
</dbReference>
<keyword evidence="5" id="KW-0479">Metal-binding</keyword>
<comment type="function">
    <text evidence="1">Acts as a defensive agent. Recognizes blood group fucosylated oligosaccharides including A, B, H and Lewis B-type antigens. Does not recognize Lewis A antigen and has low affinity for monovalent haptens.</text>
</comment>
<dbReference type="InterPro" id="IPR008979">
    <property type="entry name" value="Galactose-bd-like_sf"/>
</dbReference>
<comment type="subunit">
    <text evidence="3">Homotrimer.</text>
</comment>
<dbReference type="Gene3D" id="3.10.100.10">
    <property type="entry name" value="Mannose-Binding Protein A, subunit A"/>
    <property type="match status" value="1"/>
</dbReference>
<dbReference type="GO" id="GO:0001868">
    <property type="term" value="P:regulation of complement activation, lectin pathway"/>
    <property type="evidence" value="ECO:0007669"/>
    <property type="project" value="UniProtKB-ARBA"/>
</dbReference>
<dbReference type="CDD" id="cd00037">
    <property type="entry name" value="CLECT"/>
    <property type="match status" value="1"/>
</dbReference>
<comment type="similarity">
    <text evidence="2">Belongs to the fucolectin family.</text>
</comment>
<dbReference type="InterPro" id="IPR000001">
    <property type="entry name" value="Kringle"/>
</dbReference>
<keyword evidence="7" id="KW-0106">Calcium</keyword>
<dbReference type="SUPFAM" id="SSF49785">
    <property type="entry name" value="Galactose-binding domain-like"/>
    <property type="match status" value="1"/>
</dbReference>
<dbReference type="FunFam" id="2.60.120.260:FF:000105">
    <property type="entry name" value="Sushi, von Willebrand factor type A, EGF and pentraxin domain-containing protein 1"/>
    <property type="match status" value="1"/>
</dbReference>
<evidence type="ECO:0000313" key="13">
    <source>
        <dbReference type="RefSeq" id="XP_035680984.1"/>
    </source>
</evidence>
<keyword evidence="6" id="KW-0430">Lectin</keyword>
<dbReference type="PANTHER" id="PTHR45713">
    <property type="entry name" value="FTP DOMAIN-CONTAINING PROTEIN"/>
    <property type="match status" value="1"/>
</dbReference>
<dbReference type="RefSeq" id="XP_035680984.1">
    <property type="nucleotide sequence ID" value="XM_035825091.1"/>
</dbReference>
<protein>
    <submittedName>
        <fullName evidence="13">Uncharacterized protein LOC118418949</fullName>
    </submittedName>
</protein>
<dbReference type="Pfam" id="PF00051">
    <property type="entry name" value="Kringle"/>
    <property type="match status" value="1"/>
</dbReference>
<dbReference type="InterPro" id="IPR038178">
    <property type="entry name" value="Kringle_sf"/>
</dbReference>
<dbReference type="SUPFAM" id="SSF57440">
    <property type="entry name" value="Kringle-like"/>
    <property type="match status" value="1"/>
</dbReference>
<dbReference type="Pfam" id="PF22633">
    <property type="entry name" value="F5_F8_type_C_2"/>
    <property type="match status" value="1"/>
</dbReference>
<evidence type="ECO:0000256" key="1">
    <source>
        <dbReference type="ARBA" id="ARBA00002219"/>
    </source>
</evidence>
<dbReference type="InterPro" id="IPR016187">
    <property type="entry name" value="CTDL_fold"/>
</dbReference>
<evidence type="ECO:0000256" key="3">
    <source>
        <dbReference type="ARBA" id="ARBA00011233"/>
    </source>
</evidence>
<gene>
    <name evidence="13" type="primary">LOC118418949</name>
</gene>
<dbReference type="GO" id="GO:0042806">
    <property type="term" value="F:fucose binding"/>
    <property type="evidence" value="ECO:0007669"/>
    <property type="project" value="UniProtKB-ARBA"/>
</dbReference>
<dbReference type="Gene3D" id="2.60.120.260">
    <property type="entry name" value="Galactose-binding domain-like"/>
    <property type="match status" value="1"/>
</dbReference>
<dbReference type="PROSITE" id="PS50070">
    <property type="entry name" value="KRINGLE_2"/>
    <property type="match status" value="1"/>
</dbReference>
<feature type="disulfide bond" evidence="9">
    <location>
        <begin position="236"/>
        <end position="259"/>
    </location>
</feature>
<feature type="disulfide bond" evidence="9">
    <location>
        <begin position="187"/>
        <end position="264"/>
    </location>
</feature>
<evidence type="ECO:0000256" key="5">
    <source>
        <dbReference type="ARBA" id="ARBA00022723"/>
    </source>
</evidence>
<name>A0A9J7LFA2_BRAFL</name>
<dbReference type="SUPFAM" id="SSF56436">
    <property type="entry name" value="C-type lectin-like"/>
    <property type="match status" value="1"/>
</dbReference>
<evidence type="ECO:0000256" key="7">
    <source>
        <dbReference type="ARBA" id="ARBA00022837"/>
    </source>
</evidence>
<dbReference type="GeneID" id="118418949"/>
<dbReference type="SMART" id="SM00607">
    <property type="entry name" value="FTP"/>
    <property type="match status" value="1"/>
</dbReference>
<reference evidence="12" key="1">
    <citation type="journal article" date="2020" name="Nat. Ecol. Evol.">
        <title>Deeply conserved synteny resolves early events in vertebrate evolution.</title>
        <authorList>
            <person name="Simakov O."/>
            <person name="Marletaz F."/>
            <person name="Yue J.X."/>
            <person name="O'Connell B."/>
            <person name="Jenkins J."/>
            <person name="Brandt A."/>
            <person name="Calef R."/>
            <person name="Tung C.H."/>
            <person name="Huang T.K."/>
            <person name="Schmutz J."/>
            <person name="Satoh N."/>
            <person name="Yu J.K."/>
            <person name="Putnam N.H."/>
            <person name="Green R.E."/>
            <person name="Rokhsar D.S."/>
        </authorList>
    </citation>
    <scope>NUCLEOTIDE SEQUENCE [LARGE SCALE GENOMIC DNA]</scope>
    <source>
        <strain evidence="12">S238N-H82</strain>
    </source>
</reference>
<feature type="domain" description="Kringle" evidence="11">
    <location>
        <begin position="186"/>
        <end position="264"/>
    </location>
</feature>
<organism evidence="12 13">
    <name type="scientific">Branchiostoma floridae</name>
    <name type="common">Florida lancelet</name>
    <name type="synonym">Amphioxus</name>
    <dbReference type="NCBI Taxonomy" id="7739"/>
    <lineage>
        <taxon>Eukaryota</taxon>
        <taxon>Metazoa</taxon>
        <taxon>Chordata</taxon>
        <taxon>Cephalochordata</taxon>
        <taxon>Leptocardii</taxon>
        <taxon>Amphioxiformes</taxon>
        <taxon>Branchiostomatidae</taxon>
        <taxon>Branchiostoma</taxon>
    </lineage>
</organism>
<evidence type="ECO:0000256" key="2">
    <source>
        <dbReference type="ARBA" id="ARBA00010147"/>
    </source>
</evidence>
<dbReference type="GO" id="GO:0046872">
    <property type="term" value="F:metal ion binding"/>
    <property type="evidence" value="ECO:0007669"/>
    <property type="project" value="UniProtKB-KW"/>
</dbReference>
<dbReference type="InterPro" id="IPR051941">
    <property type="entry name" value="BG_Antigen-Binding_Lectin"/>
</dbReference>
<evidence type="ECO:0000313" key="12">
    <source>
        <dbReference type="Proteomes" id="UP000001554"/>
    </source>
</evidence>
<dbReference type="AlphaFoldDB" id="A0A9J7LFA2"/>
<keyword evidence="12" id="KW-1185">Reference proteome</keyword>
<dbReference type="InterPro" id="IPR006585">
    <property type="entry name" value="FTP1"/>
</dbReference>
<dbReference type="Gene3D" id="2.40.20.10">
    <property type="entry name" value="Plasminogen Kringle 4"/>
    <property type="match status" value="1"/>
</dbReference>
<evidence type="ECO:0000259" key="10">
    <source>
        <dbReference type="PROSITE" id="PS50041"/>
    </source>
</evidence>
<dbReference type="Pfam" id="PF00059">
    <property type="entry name" value="Lectin_C"/>
    <property type="match status" value="1"/>
</dbReference>
<dbReference type="SMART" id="SM00130">
    <property type="entry name" value="KR"/>
    <property type="match status" value="1"/>
</dbReference>
<dbReference type="OrthoDB" id="547680at2759"/>
<evidence type="ECO:0000259" key="11">
    <source>
        <dbReference type="PROSITE" id="PS50070"/>
    </source>
</evidence>
<dbReference type="InterPro" id="IPR016186">
    <property type="entry name" value="C-type_lectin-like/link_sf"/>
</dbReference>
<keyword evidence="8 9" id="KW-1015">Disulfide bond</keyword>
<dbReference type="CDD" id="cd00108">
    <property type="entry name" value="KR"/>
    <property type="match status" value="1"/>
</dbReference>
<evidence type="ECO:0000256" key="4">
    <source>
        <dbReference type="ARBA" id="ARBA00022572"/>
    </source>
</evidence>
<keyword evidence="4 9" id="KW-0420">Kringle</keyword>
<evidence type="ECO:0000256" key="9">
    <source>
        <dbReference type="PROSITE-ProRule" id="PRU00121"/>
    </source>
</evidence>
<dbReference type="PROSITE" id="PS50041">
    <property type="entry name" value="C_TYPE_LECTIN_2"/>
    <property type="match status" value="1"/>
</dbReference>
<dbReference type="InterPro" id="IPR013806">
    <property type="entry name" value="Kringle-like"/>
</dbReference>
<accession>A0A9J7LFA2</accession>
<dbReference type="PROSITE" id="PS00615">
    <property type="entry name" value="C_TYPE_LECTIN_1"/>
    <property type="match status" value="1"/>
</dbReference>
<dbReference type="Proteomes" id="UP000001554">
    <property type="component" value="Chromosome 7"/>
</dbReference>